<dbReference type="STRING" id="151549.A0A4C1TTI6"/>
<dbReference type="SUPFAM" id="SSF54928">
    <property type="entry name" value="RNA-binding domain, RBD"/>
    <property type="match status" value="1"/>
</dbReference>
<dbReference type="InterPro" id="IPR012677">
    <property type="entry name" value="Nucleotide-bd_a/b_plait_sf"/>
</dbReference>
<dbReference type="GO" id="GO:0000785">
    <property type="term" value="C:chromatin"/>
    <property type="evidence" value="ECO:0007669"/>
    <property type="project" value="TreeGrafter"/>
</dbReference>
<comment type="caution">
    <text evidence="7">The sequence shown here is derived from an EMBL/GenBank/DDBJ whole genome shotgun (WGS) entry which is preliminary data.</text>
</comment>
<feature type="domain" description="RRM" evidence="6">
    <location>
        <begin position="92"/>
        <end position="175"/>
    </location>
</feature>
<reference evidence="7 8" key="1">
    <citation type="journal article" date="2019" name="Commun. Biol.">
        <title>The bagworm genome reveals a unique fibroin gene that provides high tensile strength.</title>
        <authorList>
            <person name="Kono N."/>
            <person name="Nakamura H."/>
            <person name="Ohtoshi R."/>
            <person name="Tomita M."/>
            <person name="Numata K."/>
            <person name="Arakawa K."/>
        </authorList>
    </citation>
    <scope>NUCLEOTIDE SEQUENCE [LARGE SCALE GENOMIC DNA]</scope>
</reference>
<accession>A0A4C1TTI6</accession>
<evidence type="ECO:0000259" key="6">
    <source>
        <dbReference type="PROSITE" id="PS50102"/>
    </source>
</evidence>
<dbReference type="SMART" id="SM00360">
    <property type="entry name" value="RRM"/>
    <property type="match status" value="2"/>
</dbReference>
<evidence type="ECO:0000313" key="8">
    <source>
        <dbReference type="Proteomes" id="UP000299102"/>
    </source>
</evidence>
<keyword evidence="2 4" id="KW-0694">RNA-binding</keyword>
<protein>
    <recommendedName>
        <fullName evidence="6">RRM domain-containing protein</fullName>
    </recommendedName>
</protein>
<feature type="region of interest" description="Disordered" evidence="5">
    <location>
        <begin position="253"/>
        <end position="306"/>
    </location>
</feature>
<dbReference type="InterPro" id="IPR035979">
    <property type="entry name" value="RBD_domain_sf"/>
</dbReference>
<evidence type="ECO:0000256" key="4">
    <source>
        <dbReference type="PROSITE-ProRule" id="PRU00176"/>
    </source>
</evidence>
<proteinExistence type="predicted"/>
<dbReference type="PROSITE" id="PS50102">
    <property type="entry name" value="RRM"/>
    <property type="match status" value="1"/>
</dbReference>
<dbReference type="InterPro" id="IPR000504">
    <property type="entry name" value="RRM_dom"/>
</dbReference>
<dbReference type="Proteomes" id="UP000299102">
    <property type="component" value="Unassembled WGS sequence"/>
</dbReference>
<sequence length="356" mass="38786">MVAPKRGRGAKAQAAKAKAETNVEPDSQESTEISETVENPPEDTNNGESEQQEHTEESAPEGTEEPHADGENQEENQPGDQKEDEKKEPESGKLLVENLPSNYLFDYQEKLKDLFSKHGEVVNVKRGPIIVTELTTTPTLSAIVEFKNKECMQKALAEDGAIIEGNKIAVSVEMRADSSILVGVPHEASIEYVRLLFSECGEINAVQEYNKSKYKTLRVTFANRDSVEKAVKLDRELRVNGFLVTVTRFRDDDDHRAQQNAKNKRQHPATARANAPAAGAGASTGAGAAGSTQTTPRTNNYRGRGGFAARANFRGGRGRGFAARGGAFPRGGYAAAMNSYMPPAPYMARPVWMSKS</sequence>
<feature type="region of interest" description="Disordered" evidence="5">
    <location>
        <begin position="1"/>
        <end position="95"/>
    </location>
</feature>
<dbReference type="GO" id="GO:0003723">
    <property type="term" value="F:RNA binding"/>
    <property type="evidence" value="ECO:0007669"/>
    <property type="project" value="UniProtKB-UniRule"/>
</dbReference>
<feature type="compositionally biased region" description="Low complexity" evidence="5">
    <location>
        <begin position="269"/>
        <end position="281"/>
    </location>
</feature>
<keyword evidence="8" id="KW-1185">Reference proteome</keyword>
<evidence type="ECO:0000313" key="7">
    <source>
        <dbReference type="EMBL" id="GBP17331.1"/>
    </source>
</evidence>
<evidence type="ECO:0000256" key="5">
    <source>
        <dbReference type="SAM" id="MobiDB-lite"/>
    </source>
</evidence>
<evidence type="ECO:0000256" key="2">
    <source>
        <dbReference type="ARBA" id="ARBA00022884"/>
    </source>
</evidence>
<organism evidence="7 8">
    <name type="scientific">Eumeta variegata</name>
    <name type="common">Bagworm moth</name>
    <name type="synonym">Eumeta japonica</name>
    <dbReference type="NCBI Taxonomy" id="151549"/>
    <lineage>
        <taxon>Eukaryota</taxon>
        <taxon>Metazoa</taxon>
        <taxon>Ecdysozoa</taxon>
        <taxon>Arthropoda</taxon>
        <taxon>Hexapoda</taxon>
        <taxon>Insecta</taxon>
        <taxon>Pterygota</taxon>
        <taxon>Neoptera</taxon>
        <taxon>Endopterygota</taxon>
        <taxon>Lepidoptera</taxon>
        <taxon>Glossata</taxon>
        <taxon>Ditrysia</taxon>
        <taxon>Tineoidea</taxon>
        <taxon>Psychidae</taxon>
        <taxon>Oiketicinae</taxon>
        <taxon>Eumeta</taxon>
    </lineage>
</organism>
<evidence type="ECO:0000256" key="1">
    <source>
        <dbReference type="ARBA" id="ARBA00004123"/>
    </source>
</evidence>
<dbReference type="PANTHER" id="PTHR48033:SF10">
    <property type="entry name" value="RNA-BINDING PROTEIN SQUID"/>
    <property type="match status" value="1"/>
</dbReference>
<dbReference type="OrthoDB" id="442677at2759"/>
<evidence type="ECO:0000256" key="3">
    <source>
        <dbReference type="ARBA" id="ARBA00023242"/>
    </source>
</evidence>
<keyword evidence="3" id="KW-0539">Nucleus</keyword>
<dbReference type="Gene3D" id="3.30.70.330">
    <property type="match status" value="2"/>
</dbReference>
<dbReference type="AlphaFoldDB" id="A0A4C1TTI6"/>
<gene>
    <name evidence="7" type="ORF">EVAR_17817_1</name>
</gene>
<dbReference type="GO" id="GO:0005654">
    <property type="term" value="C:nucleoplasm"/>
    <property type="evidence" value="ECO:0007669"/>
    <property type="project" value="TreeGrafter"/>
</dbReference>
<feature type="compositionally biased region" description="Basic and acidic residues" evidence="5">
    <location>
        <begin position="80"/>
        <end position="91"/>
    </location>
</feature>
<dbReference type="PANTHER" id="PTHR48033">
    <property type="entry name" value="RNA-BINDING (RRM/RBD/RNP MOTIFS) FAMILY PROTEIN"/>
    <property type="match status" value="1"/>
</dbReference>
<dbReference type="GO" id="GO:0010468">
    <property type="term" value="P:regulation of gene expression"/>
    <property type="evidence" value="ECO:0007669"/>
    <property type="project" value="TreeGrafter"/>
</dbReference>
<dbReference type="CDD" id="cd00590">
    <property type="entry name" value="RRM_SF"/>
    <property type="match status" value="1"/>
</dbReference>
<dbReference type="EMBL" id="BGZK01000086">
    <property type="protein sequence ID" value="GBP17331.1"/>
    <property type="molecule type" value="Genomic_DNA"/>
</dbReference>
<comment type="subcellular location">
    <subcellularLocation>
        <location evidence="1">Nucleus</location>
    </subcellularLocation>
</comment>
<dbReference type="Pfam" id="PF00076">
    <property type="entry name" value="RRM_1"/>
    <property type="match status" value="1"/>
</dbReference>
<name>A0A4C1TTI6_EUMVA</name>
<feature type="compositionally biased region" description="Polar residues" evidence="5">
    <location>
        <begin position="24"/>
        <end position="49"/>
    </location>
</feature>